<dbReference type="InterPro" id="IPR005135">
    <property type="entry name" value="Endo/exonuclease/phosphatase"/>
</dbReference>
<dbReference type="OrthoDB" id="635146at2"/>
<keyword evidence="1" id="KW-0812">Transmembrane</keyword>
<protein>
    <submittedName>
        <fullName evidence="3">Endonuclease</fullName>
    </submittedName>
</protein>
<feature type="transmembrane region" description="Helical" evidence="1">
    <location>
        <begin position="40"/>
        <end position="64"/>
    </location>
</feature>
<gene>
    <name evidence="3" type="ORF">TH53_22945</name>
</gene>
<dbReference type="Gene3D" id="3.60.10.10">
    <property type="entry name" value="Endonuclease/exonuclease/phosphatase"/>
    <property type="match status" value="1"/>
</dbReference>
<proteinExistence type="predicted"/>
<dbReference type="EMBL" id="JXRA01000117">
    <property type="protein sequence ID" value="KIO75048.1"/>
    <property type="molecule type" value="Genomic_DNA"/>
</dbReference>
<name>A0A0D0F096_9SPHI</name>
<dbReference type="InterPro" id="IPR036691">
    <property type="entry name" value="Endo/exonu/phosph_ase_sf"/>
</dbReference>
<keyword evidence="3" id="KW-0540">Nuclease</keyword>
<organism evidence="3 4">
    <name type="scientific">Pedobacter lusitanus</name>
    <dbReference type="NCBI Taxonomy" id="1503925"/>
    <lineage>
        <taxon>Bacteria</taxon>
        <taxon>Pseudomonadati</taxon>
        <taxon>Bacteroidota</taxon>
        <taxon>Sphingobacteriia</taxon>
        <taxon>Sphingobacteriales</taxon>
        <taxon>Sphingobacteriaceae</taxon>
        <taxon>Pedobacter</taxon>
    </lineage>
</organism>
<feature type="transmembrane region" description="Helical" evidence="1">
    <location>
        <begin position="71"/>
        <end position="93"/>
    </location>
</feature>
<reference evidence="3 4" key="1">
    <citation type="submission" date="2015-01" db="EMBL/GenBank/DDBJ databases">
        <title>Draft genome sequence of Pedobacter sp. NL19 isolated from sludge of an effluent treatment pond in an abandoned uranium mine.</title>
        <authorList>
            <person name="Santos T."/>
            <person name="Caetano T."/>
            <person name="Covas C."/>
            <person name="Cruz A."/>
            <person name="Mendo S."/>
        </authorList>
    </citation>
    <scope>NUCLEOTIDE SEQUENCE [LARGE SCALE GENOMIC DNA]</scope>
    <source>
        <strain evidence="3 4">NL19</strain>
    </source>
</reference>
<evidence type="ECO:0000259" key="2">
    <source>
        <dbReference type="Pfam" id="PF03372"/>
    </source>
</evidence>
<dbReference type="STRING" id="1503925.TH53_22945"/>
<dbReference type="Proteomes" id="UP000032049">
    <property type="component" value="Unassembled WGS sequence"/>
</dbReference>
<keyword evidence="3" id="KW-0255">Endonuclease</keyword>
<evidence type="ECO:0000313" key="4">
    <source>
        <dbReference type="Proteomes" id="UP000032049"/>
    </source>
</evidence>
<dbReference type="CDD" id="cd09084">
    <property type="entry name" value="EEP-2"/>
    <property type="match status" value="1"/>
</dbReference>
<dbReference type="GO" id="GO:0004519">
    <property type="term" value="F:endonuclease activity"/>
    <property type="evidence" value="ECO:0007669"/>
    <property type="project" value="UniProtKB-KW"/>
</dbReference>
<keyword evidence="1" id="KW-1133">Transmembrane helix</keyword>
<evidence type="ECO:0000313" key="3">
    <source>
        <dbReference type="EMBL" id="KIO75048.1"/>
    </source>
</evidence>
<feature type="domain" description="Endonuclease/exonuclease/phosphatase" evidence="2">
    <location>
        <begin position="109"/>
        <end position="215"/>
    </location>
</feature>
<accession>A0A0D0F096</accession>
<dbReference type="PANTHER" id="PTHR14859:SF15">
    <property type="entry name" value="ENDONUCLEASE_EXONUCLEASE_PHOSPHATASE DOMAIN-CONTAINING PROTEIN"/>
    <property type="match status" value="1"/>
</dbReference>
<evidence type="ECO:0000256" key="1">
    <source>
        <dbReference type="SAM" id="Phobius"/>
    </source>
</evidence>
<dbReference type="Pfam" id="PF03372">
    <property type="entry name" value="Exo_endo_phos"/>
    <property type="match status" value="1"/>
</dbReference>
<dbReference type="PANTHER" id="PTHR14859">
    <property type="entry name" value="CALCOFLUOR WHITE HYPERSENSITIVE PROTEIN PRECURSOR"/>
    <property type="match status" value="1"/>
</dbReference>
<dbReference type="RefSeq" id="WP_041886055.1">
    <property type="nucleotide sequence ID" value="NZ_CP157278.1"/>
</dbReference>
<dbReference type="AlphaFoldDB" id="A0A0D0F096"/>
<keyword evidence="3" id="KW-0378">Hydrolase</keyword>
<keyword evidence="4" id="KW-1185">Reference proteome</keyword>
<sequence length="369" mass="41811">MKKRKLTFLGKIMLLVGIAAAFSLLLGIMAGNLDPREHELIAFFGLAYPFVLLINVIIIGFWILRGRIVYALCMIAVILIGWHPLIATVGFVGESGEGPKSAPELIRMMTYNVHSFKPYGEASNESVKQQMLDVVKNEDPDIICFQEYYTRRKGSFAITDSLKRILKTSDYYFIPSSHNDYESTGLAIFSRYPIVNKGSILFSTNHGGNASIYIDIMVKKQRVRVYNVHLQSISFDKQDYNYLDKVTKKMDTEILPAKRIVSMLKTAFLKRSGQVDIMKDHMKTCTTPFLIAGDFNDTPASYAVTQLTKSLHNTFVEQGTGLGRTYNGKFPNFQIDYISATKTFKVINHRIIQAKLSDHFPVRSDLRIN</sequence>
<comment type="caution">
    <text evidence="3">The sequence shown here is derived from an EMBL/GenBank/DDBJ whole genome shotgun (WGS) entry which is preliminary data.</text>
</comment>
<dbReference type="GO" id="GO:0006506">
    <property type="term" value="P:GPI anchor biosynthetic process"/>
    <property type="evidence" value="ECO:0007669"/>
    <property type="project" value="TreeGrafter"/>
</dbReference>
<dbReference type="SUPFAM" id="SSF56219">
    <property type="entry name" value="DNase I-like"/>
    <property type="match status" value="1"/>
</dbReference>
<dbReference type="InterPro" id="IPR051916">
    <property type="entry name" value="GPI-anchor_lipid_remodeler"/>
</dbReference>
<dbReference type="GO" id="GO:0016020">
    <property type="term" value="C:membrane"/>
    <property type="evidence" value="ECO:0007669"/>
    <property type="project" value="GOC"/>
</dbReference>
<keyword evidence="1" id="KW-0472">Membrane</keyword>